<keyword evidence="1" id="KW-0812">Transmembrane</keyword>
<evidence type="ECO:0000313" key="3">
    <source>
        <dbReference type="Proteomes" id="UP000078437"/>
    </source>
</evidence>
<dbReference type="RefSeq" id="WP_067875877.1">
    <property type="nucleotide sequence ID" value="NZ_CP013979.1"/>
</dbReference>
<sequence>MGDLEYVFQGLPLHVLLVHVVVIAVPAVAVLLVVLAAWPGARRVLWIPALIAAVLLVPLGLVTVAAGEWLQARVPAAPLIEAHTGQGEDIVPWLYAVLGVAVLVSAWQVVTVVRGRRARRRLDASADGSMTVPDAAAGVNRTVRVVVAIVLTVVAIIVAVGAIWTVVRIGESGSRAVWEGSYSDTPLER</sequence>
<reference evidence="2 3" key="1">
    <citation type="journal article" date="2016" name="Int. J. Syst. Evol. Microbiol.">
        <title>Agromyces aureus sp. nov., isolated from the rhizosphere of Salix caprea L. grown in a heavy-metal-contaminated soil.</title>
        <authorList>
            <person name="Corretto E."/>
            <person name="Antonielli L."/>
            <person name="Sessitsch A."/>
            <person name="Compant S."/>
            <person name="Gorfer M."/>
            <person name="Kuffner M."/>
            <person name="Brader G."/>
        </authorList>
    </citation>
    <scope>NUCLEOTIDE SEQUENCE [LARGE SCALE GENOMIC DNA]</scope>
    <source>
        <strain evidence="2 3">AR33</strain>
    </source>
</reference>
<accession>A0A191WEY7</accession>
<evidence type="ECO:0000256" key="1">
    <source>
        <dbReference type="SAM" id="Phobius"/>
    </source>
</evidence>
<protein>
    <submittedName>
        <fullName evidence="2">Uncharacterized protein</fullName>
    </submittedName>
</protein>
<proteinExistence type="predicted"/>
<feature type="transmembrane region" description="Helical" evidence="1">
    <location>
        <begin position="145"/>
        <end position="167"/>
    </location>
</feature>
<feature type="transmembrane region" description="Helical" evidence="1">
    <location>
        <begin position="16"/>
        <end position="38"/>
    </location>
</feature>
<dbReference type="STRING" id="453304.ATC03_09045"/>
<dbReference type="Proteomes" id="UP000078437">
    <property type="component" value="Chromosome"/>
</dbReference>
<feature type="transmembrane region" description="Helical" evidence="1">
    <location>
        <begin position="90"/>
        <end position="113"/>
    </location>
</feature>
<evidence type="ECO:0000313" key="2">
    <source>
        <dbReference type="EMBL" id="ANJ26845.1"/>
    </source>
</evidence>
<name>A0A191WEY7_9MICO</name>
<keyword evidence="1" id="KW-0472">Membrane</keyword>
<dbReference type="AlphaFoldDB" id="A0A191WEY7"/>
<keyword evidence="3" id="KW-1185">Reference proteome</keyword>
<feature type="transmembrane region" description="Helical" evidence="1">
    <location>
        <begin position="45"/>
        <end position="70"/>
    </location>
</feature>
<dbReference type="EMBL" id="CP013979">
    <property type="protein sequence ID" value="ANJ26845.1"/>
    <property type="molecule type" value="Genomic_DNA"/>
</dbReference>
<dbReference type="OrthoDB" id="4864772at2"/>
<keyword evidence="1" id="KW-1133">Transmembrane helix</keyword>
<organism evidence="2 3">
    <name type="scientific">Agromyces aureus</name>
    <dbReference type="NCBI Taxonomy" id="453304"/>
    <lineage>
        <taxon>Bacteria</taxon>
        <taxon>Bacillati</taxon>
        <taxon>Actinomycetota</taxon>
        <taxon>Actinomycetes</taxon>
        <taxon>Micrococcales</taxon>
        <taxon>Microbacteriaceae</taxon>
        <taxon>Agromyces</taxon>
    </lineage>
</organism>
<reference evidence="3" key="2">
    <citation type="submission" date="2016-01" db="EMBL/GenBank/DDBJ databases">
        <title>Complete genome sequence of Agromyces aureus AR33T and comparison with related organisms.</title>
        <authorList>
            <person name="Corretto E."/>
            <person name="Antonielli L."/>
            <person name="Sessitsch A."/>
            <person name="Brader G."/>
        </authorList>
    </citation>
    <scope>NUCLEOTIDE SEQUENCE [LARGE SCALE GENOMIC DNA]</scope>
    <source>
        <strain evidence="3">AR33</strain>
    </source>
</reference>
<gene>
    <name evidence="2" type="ORF">ATC03_09045</name>
</gene>
<dbReference type="KEGG" id="agy:ATC03_09045"/>